<dbReference type="Pfam" id="PF02144">
    <property type="entry name" value="Rad1"/>
    <property type="match status" value="1"/>
</dbReference>
<dbReference type="PRINTS" id="PR01245">
    <property type="entry name" value="RAD1REC1"/>
</dbReference>
<dbReference type="Gene3D" id="3.70.10.10">
    <property type="match status" value="1"/>
</dbReference>
<evidence type="ECO:0000256" key="1">
    <source>
        <dbReference type="ARBA" id="ARBA00004123"/>
    </source>
</evidence>
<dbReference type="GO" id="GO:0006281">
    <property type="term" value="P:DNA repair"/>
    <property type="evidence" value="ECO:0007669"/>
    <property type="project" value="UniProtKB-KW"/>
</dbReference>
<proteinExistence type="inferred from homology"/>
<organism evidence="6 7">
    <name type="scientific">Pyrocoelia pectoralis</name>
    <dbReference type="NCBI Taxonomy" id="417401"/>
    <lineage>
        <taxon>Eukaryota</taxon>
        <taxon>Metazoa</taxon>
        <taxon>Ecdysozoa</taxon>
        <taxon>Arthropoda</taxon>
        <taxon>Hexapoda</taxon>
        <taxon>Insecta</taxon>
        <taxon>Pterygota</taxon>
        <taxon>Neoptera</taxon>
        <taxon>Endopterygota</taxon>
        <taxon>Coleoptera</taxon>
        <taxon>Polyphaga</taxon>
        <taxon>Elateriformia</taxon>
        <taxon>Elateroidea</taxon>
        <taxon>Lampyridae</taxon>
        <taxon>Lampyrinae</taxon>
        <taxon>Pyrocoelia</taxon>
    </lineage>
</organism>
<keyword evidence="3" id="KW-0227">DNA damage</keyword>
<dbReference type="PANTHER" id="PTHR10870:SF0">
    <property type="entry name" value="CELL CYCLE CHECKPOINT PROTEIN RAD1"/>
    <property type="match status" value="1"/>
</dbReference>
<dbReference type="PANTHER" id="PTHR10870">
    <property type="entry name" value="CELL CYCLE CHECKPOINT PROTEIN RAD1"/>
    <property type="match status" value="1"/>
</dbReference>
<dbReference type="SUPFAM" id="SSF55979">
    <property type="entry name" value="DNA clamp"/>
    <property type="match status" value="1"/>
</dbReference>
<sequence>MKEGLKVTIEEMRCVETSAYFPHSTFTSYYVNPQEDIKFKISLKVLTDCLYIYGDDGSPCLKMTYKGPGSPLSLLIKHNEDIKVDCQIYTMDIEDSTDFLSLADECTLNKIVVNASQFVDILTDLDHTSDELQLVISPDPPNLTIITISTMGESQTDISKNSEMVLLFQCDKVFTSKYTFSYLKQIVKVMSLANKISISTSESGLLGLQLVINEDTRQLYVEYYVSAMFEND</sequence>
<dbReference type="PRINTS" id="PR01246">
    <property type="entry name" value="RAD1REPAIR"/>
</dbReference>
<comment type="subcellular location">
    <subcellularLocation>
        <location evidence="1">Nucleus</location>
    </subcellularLocation>
</comment>
<dbReference type="AlphaFoldDB" id="A0AAN7VUK1"/>
<comment type="caution">
    <text evidence="6">The sequence shown here is derived from an EMBL/GenBank/DDBJ whole genome shotgun (WGS) entry which is preliminary data.</text>
</comment>
<dbReference type="InterPro" id="IPR003021">
    <property type="entry name" value="Rad1_Rec1_Rad17"/>
</dbReference>
<protein>
    <recommendedName>
        <fullName evidence="8">Proliferating cell nuclear antigen</fullName>
    </recommendedName>
</protein>
<dbReference type="InterPro" id="IPR003011">
    <property type="entry name" value="Cell_cycle_checkpoint_Rad1"/>
</dbReference>
<gene>
    <name evidence="6" type="ORF">RI129_001340</name>
</gene>
<dbReference type="InterPro" id="IPR046938">
    <property type="entry name" value="DNA_clamp_sf"/>
</dbReference>
<keyword evidence="4" id="KW-0234">DNA repair</keyword>
<dbReference type="GO" id="GO:0000077">
    <property type="term" value="P:DNA damage checkpoint signaling"/>
    <property type="evidence" value="ECO:0007669"/>
    <property type="project" value="InterPro"/>
</dbReference>
<dbReference type="Proteomes" id="UP001329430">
    <property type="component" value="Chromosome 1"/>
</dbReference>
<evidence type="ECO:0000256" key="4">
    <source>
        <dbReference type="ARBA" id="ARBA00023204"/>
    </source>
</evidence>
<accession>A0AAN7VUK1</accession>
<evidence type="ECO:0000313" key="7">
    <source>
        <dbReference type="Proteomes" id="UP001329430"/>
    </source>
</evidence>
<keyword evidence="5" id="KW-0539">Nucleus</keyword>
<evidence type="ECO:0000256" key="5">
    <source>
        <dbReference type="ARBA" id="ARBA00023242"/>
    </source>
</evidence>
<name>A0AAN7VUK1_9COLE</name>
<comment type="similarity">
    <text evidence="2">Belongs to the rad1 family.</text>
</comment>
<dbReference type="EMBL" id="JAVRBK010000001">
    <property type="protein sequence ID" value="KAK5650311.1"/>
    <property type="molecule type" value="Genomic_DNA"/>
</dbReference>
<evidence type="ECO:0008006" key="8">
    <source>
        <dbReference type="Google" id="ProtNLM"/>
    </source>
</evidence>
<keyword evidence="7" id="KW-1185">Reference proteome</keyword>
<evidence type="ECO:0000313" key="6">
    <source>
        <dbReference type="EMBL" id="KAK5650311.1"/>
    </source>
</evidence>
<reference evidence="6 7" key="1">
    <citation type="journal article" date="2024" name="Insects">
        <title>An Improved Chromosome-Level Genome Assembly of the Firefly Pyrocoelia pectoralis.</title>
        <authorList>
            <person name="Fu X."/>
            <person name="Meyer-Rochow V.B."/>
            <person name="Ballantyne L."/>
            <person name="Zhu X."/>
        </authorList>
    </citation>
    <scope>NUCLEOTIDE SEQUENCE [LARGE SCALE GENOMIC DNA]</scope>
    <source>
        <strain evidence="6">XCY_ONT2</strain>
    </source>
</reference>
<dbReference type="GO" id="GO:0030896">
    <property type="term" value="C:checkpoint clamp complex"/>
    <property type="evidence" value="ECO:0007669"/>
    <property type="project" value="TreeGrafter"/>
</dbReference>
<evidence type="ECO:0000256" key="2">
    <source>
        <dbReference type="ARBA" id="ARBA00010991"/>
    </source>
</evidence>
<evidence type="ECO:0000256" key="3">
    <source>
        <dbReference type="ARBA" id="ARBA00022763"/>
    </source>
</evidence>